<accession>A0AA88DIP1</accession>
<comment type="subcellular location">
    <subcellularLocation>
        <location evidence="1">Nucleus</location>
    </subcellularLocation>
</comment>
<dbReference type="GO" id="GO:0005634">
    <property type="term" value="C:nucleus"/>
    <property type="evidence" value="ECO:0007669"/>
    <property type="project" value="UniProtKB-SubCell"/>
</dbReference>
<dbReference type="EMBL" id="BTGU01000023">
    <property type="protein sequence ID" value="GMN46434.1"/>
    <property type="molecule type" value="Genomic_DNA"/>
</dbReference>
<organism evidence="8 9">
    <name type="scientific">Ficus carica</name>
    <name type="common">Common fig</name>
    <dbReference type="NCBI Taxonomy" id="3494"/>
    <lineage>
        <taxon>Eukaryota</taxon>
        <taxon>Viridiplantae</taxon>
        <taxon>Streptophyta</taxon>
        <taxon>Embryophyta</taxon>
        <taxon>Tracheophyta</taxon>
        <taxon>Spermatophyta</taxon>
        <taxon>Magnoliopsida</taxon>
        <taxon>eudicotyledons</taxon>
        <taxon>Gunneridae</taxon>
        <taxon>Pentapetalae</taxon>
        <taxon>rosids</taxon>
        <taxon>fabids</taxon>
        <taxon>Rosales</taxon>
        <taxon>Moraceae</taxon>
        <taxon>Ficeae</taxon>
        <taxon>Ficus</taxon>
    </lineage>
</organism>
<gene>
    <name evidence="8" type="ORF">TIFTF001_015613</name>
</gene>
<feature type="region of interest" description="Disordered" evidence="5">
    <location>
        <begin position="515"/>
        <end position="549"/>
    </location>
</feature>
<comment type="caution">
    <text evidence="8">The sequence shown here is derived from an EMBL/GenBank/DDBJ whole genome shotgun (WGS) entry which is preliminary data.</text>
</comment>
<keyword evidence="2" id="KW-0805">Transcription regulation</keyword>
<keyword evidence="4" id="KW-0539">Nucleus</keyword>
<feature type="compositionally biased region" description="Basic and acidic residues" evidence="5">
    <location>
        <begin position="609"/>
        <end position="618"/>
    </location>
</feature>
<feature type="region of interest" description="Disordered" evidence="5">
    <location>
        <begin position="569"/>
        <end position="646"/>
    </location>
</feature>
<feature type="region of interest" description="Disordered" evidence="5">
    <location>
        <begin position="666"/>
        <end position="692"/>
    </location>
</feature>
<protein>
    <recommendedName>
        <fullName evidence="10">SANT domain-containing protein</fullName>
    </recommendedName>
</protein>
<evidence type="ECO:0000256" key="1">
    <source>
        <dbReference type="ARBA" id="ARBA00004123"/>
    </source>
</evidence>
<feature type="domain" description="DUF7650" evidence="6">
    <location>
        <begin position="352"/>
        <end position="439"/>
    </location>
</feature>
<evidence type="ECO:0008006" key="10">
    <source>
        <dbReference type="Google" id="ProtNLM"/>
    </source>
</evidence>
<keyword evidence="3" id="KW-0804">Transcription</keyword>
<feature type="region of interest" description="Disordered" evidence="5">
    <location>
        <begin position="798"/>
        <end position="834"/>
    </location>
</feature>
<proteinExistence type="predicted"/>
<dbReference type="Pfam" id="PF25826">
    <property type="entry name" value="DUF7952"/>
    <property type="match status" value="1"/>
</dbReference>
<evidence type="ECO:0000259" key="6">
    <source>
        <dbReference type="Pfam" id="PF24662"/>
    </source>
</evidence>
<dbReference type="InterPro" id="IPR057712">
    <property type="entry name" value="DUF7952"/>
</dbReference>
<evidence type="ECO:0000256" key="5">
    <source>
        <dbReference type="SAM" id="MobiDB-lite"/>
    </source>
</evidence>
<evidence type="ECO:0000313" key="8">
    <source>
        <dbReference type="EMBL" id="GMN46434.1"/>
    </source>
</evidence>
<dbReference type="InterPro" id="IPR056067">
    <property type="entry name" value="DUF7650"/>
</dbReference>
<dbReference type="Pfam" id="PF24662">
    <property type="entry name" value="DUF7650"/>
    <property type="match status" value="1"/>
</dbReference>
<evidence type="ECO:0000256" key="2">
    <source>
        <dbReference type="ARBA" id="ARBA00023015"/>
    </source>
</evidence>
<feature type="domain" description="DUF7952" evidence="7">
    <location>
        <begin position="184"/>
        <end position="316"/>
    </location>
</feature>
<evidence type="ECO:0000259" key="7">
    <source>
        <dbReference type="Pfam" id="PF25826"/>
    </source>
</evidence>
<keyword evidence="9" id="KW-1185">Reference proteome</keyword>
<evidence type="ECO:0000256" key="4">
    <source>
        <dbReference type="ARBA" id="ARBA00023242"/>
    </source>
</evidence>
<feature type="region of interest" description="Disordered" evidence="5">
    <location>
        <begin position="737"/>
        <end position="785"/>
    </location>
</feature>
<reference evidence="8" key="1">
    <citation type="submission" date="2023-07" db="EMBL/GenBank/DDBJ databases">
        <title>draft genome sequence of fig (Ficus carica).</title>
        <authorList>
            <person name="Takahashi T."/>
            <person name="Nishimura K."/>
        </authorList>
    </citation>
    <scope>NUCLEOTIDE SEQUENCE</scope>
</reference>
<dbReference type="PANTHER" id="PTHR13859:SF34">
    <property type="entry name" value="SANT DOMAIN-CONTAINING PROTEIN"/>
    <property type="match status" value="1"/>
</dbReference>
<dbReference type="PANTHER" id="PTHR13859">
    <property type="entry name" value="ATROPHIN-RELATED"/>
    <property type="match status" value="1"/>
</dbReference>
<evidence type="ECO:0000313" key="9">
    <source>
        <dbReference type="Proteomes" id="UP001187192"/>
    </source>
</evidence>
<evidence type="ECO:0000256" key="3">
    <source>
        <dbReference type="ARBA" id="ARBA00023163"/>
    </source>
</evidence>
<name>A0AA88DIP1_FICCA</name>
<dbReference type="AlphaFoldDB" id="A0AA88DIP1"/>
<feature type="compositionally biased region" description="Polar residues" evidence="5">
    <location>
        <begin position="739"/>
        <end position="758"/>
    </location>
</feature>
<dbReference type="Proteomes" id="UP001187192">
    <property type="component" value="Unassembled WGS sequence"/>
</dbReference>
<feature type="compositionally biased region" description="Polar residues" evidence="5">
    <location>
        <begin position="666"/>
        <end position="687"/>
    </location>
</feature>
<dbReference type="GO" id="GO:0003714">
    <property type="term" value="F:transcription corepressor activity"/>
    <property type="evidence" value="ECO:0007669"/>
    <property type="project" value="TreeGrafter"/>
</dbReference>
<sequence>MDSVEVSGPIMDLSEGISAENSVSPKDSDVCNVFGDPDIIPRVGDEYQVEIPSLMTVFDYLRLSEDLADSEVTVDDSPNRLIGLSIPLVWISEEKIENESRGQEEASDSVDVSNNKNQSKCIKEAGLVVVKDDSRPKVELKPLDVALINGTNIGVSANLVLQKEQNHGGKGHCLVPGCSDDTLTDHEEAVFLLGLYIFGKNLVLVKKFLGSKQMGDILSYYYGRFYQSDKYRRWAGCPKDKKKNKRTVCYGQKIFSGSRHQELLSRLLPHVSEKCRSTVLEVCKTYGEGKISLDDYVTTLKSTFGLKALVEAIGIGKGKQDLTGVAMDTPKSNPVRREMPIGKACSALTPLEIVNFLTGDFRLSKARSSDLFWEAVWPRLLARGWHSEQPNNHAFTAGSKHSLVFLLPGIKKFSRRKLVKGYHYFDSVSDVLREVASDPGLLDIESYKSKEENGWSNDAKLDQEDFPNEQRHCYLKPRTSNRATDTVKFTVVDTSLANGRTVKVRELRSLPTKVVNTCTSQSQSDKDDEDSSEESADKSSSVNALSSNKDESTDLKATIVNLIKSLSFGSKDVEHGPDSTTMPAKIPKDKHTDLCNGAQPGKGTKSKLNRKEGPESKNHLALVVKRRRKLPPTSRKETSCNTTNSGVGSILQREAASCVDNSDLSDNMLSQVDPSQEKLSSASSSRGCSPIASAEGILSSNEMDTEQPHEKPPSHTFIDLNIAISPDAETDEPFMAETTARQDQQRSNEPGNPQSAVKSSGAAKSEQEANVGARRQSTRNRPLTTKVLEAFACGFMDTKQKRKTKDTFPGENLKSRPPSKRPRPRLSPQESFNSVNVDFAMEQSGTSIQNANSDVFNMRGISSQTG</sequence>